<dbReference type="EMBL" id="UZAM01012293">
    <property type="protein sequence ID" value="VDP21055.1"/>
    <property type="molecule type" value="Genomic_DNA"/>
</dbReference>
<gene>
    <name evidence="7" type="ORF">SBAD_LOCUS9085</name>
</gene>
<evidence type="ECO:0000256" key="3">
    <source>
        <dbReference type="ARBA" id="ARBA00023239"/>
    </source>
</evidence>
<evidence type="ECO:0000256" key="1">
    <source>
        <dbReference type="ARBA" id="ARBA00001933"/>
    </source>
</evidence>
<evidence type="ECO:0000313" key="9">
    <source>
        <dbReference type="WBParaSite" id="SBAD_0000941201-mRNA-1"/>
    </source>
</evidence>
<feature type="domain" description="Tryptophan synthase beta chain-like PALP" evidence="6">
    <location>
        <begin position="30"/>
        <end position="108"/>
    </location>
</feature>
<keyword evidence="8" id="KW-1185">Reference proteome</keyword>
<dbReference type="GO" id="GO:0004794">
    <property type="term" value="F:threonine deaminase activity"/>
    <property type="evidence" value="ECO:0007669"/>
    <property type="project" value="TreeGrafter"/>
</dbReference>
<feature type="domain" description="Tryptophan synthase beta chain-like PALP" evidence="6">
    <location>
        <begin position="124"/>
        <end position="294"/>
    </location>
</feature>
<organism evidence="9">
    <name type="scientific">Soboliphyme baturini</name>
    <dbReference type="NCBI Taxonomy" id="241478"/>
    <lineage>
        <taxon>Eukaryota</taxon>
        <taxon>Metazoa</taxon>
        <taxon>Ecdysozoa</taxon>
        <taxon>Nematoda</taxon>
        <taxon>Enoplea</taxon>
        <taxon>Dorylaimia</taxon>
        <taxon>Dioctophymatida</taxon>
        <taxon>Dioctophymatoidea</taxon>
        <taxon>Soboliphymatidae</taxon>
        <taxon>Soboliphyme</taxon>
    </lineage>
</organism>
<accession>A0A183IZN7</accession>
<dbReference type="Proteomes" id="UP000270296">
    <property type="component" value="Unassembled WGS sequence"/>
</dbReference>
<dbReference type="GO" id="GO:0006567">
    <property type="term" value="P:L-threonine catabolic process"/>
    <property type="evidence" value="ECO:0007669"/>
    <property type="project" value="TreeGrafter"/>
</dbReference>
<dbReference type="PANTHER" id="PTHR48078">
    <property type="entry name" value="THREONINE DEHYDRATASE, MITOCHONDRIAL-RELATED"/>
    <property type="match status" value="1"/>
</dbReference>
<dbReference type="PANTHER" id="PTHR48078:SF14">
    <property type="entry name" value="L-SERINE AMMONIA-LYASE"/>
    <property type="match status" value="1"/>
</dbReference>
<dbReference type="InterPro" id="IPR050147">
    <property type="entry name" value="Ser/Thr_Dehydratase"/>
</dbReference>
<dbReference type="WBParaSite" id="SBAD_0000941201-mRNA-1">
    <property type="protein sequence ID" value="SBAD_0000941201-mRNA-1"/>
    <property type="gene ID" value="SBAD_0000941201"/>
</dbReference>
<reference evidence="9" key="1">
    <citation type="submission" date="2016-06" db="UniProtKB">
        <authorList>
            <consortium name="WormBaseParasite"/>
        </authorList>
    </citation>
    <scope>IDENTIFICATION</scope>
</reference>
<evidence type="ECO:0000259" key="6">
    <source>
        <dbReference type="Pfam" id="PF00291"/>
    </source>
</evidence>
<reference evidence="7 8" key="2">
    <citation type="submission" date="2018-11" db="EMBL/GenBank/DDBJ databases">
        <authorList>
            <consortium name="Pathogen Informatics"/>
        </authorList>
    </citation>
    <scope>NUCLEOTIDE SEQUENCE [LARGE SCALE GENOMIC DNA]</scope>
</reference>
<dbReference type="InterPro" id="IPR036052">
    <property type="entry name" value="TrpB-like_PALP_sf"/>
</dbReference>
<sequence length="309" mass="33940">MEMSLKKQLEDEWFSIEHLTAKWTSLQQSPLYRRTPILVDCCDALELADCKLDLKMESLQLGGSYKMRGVVCQMDVLRHELSAGGYQGVVTMSAGNYGIALSTYCAMVETCSSSRISSLLDRRQEEGWKLCHPFDDLNLICGYGSIMFEIVEKVGEPDVILVPAGPVAGGGLLCGVALAARLMELPTKVFGVEMIPVDEDPACKSNSILRRCASMRQMDLKGLTEKYYGETTFRICFDCVDGILSVSEKQILQACSKLFAMGIIVEPFGASALAALCAGRLPEMKSQKVVSVLSCRNVDLKELVQLNSM</sequence>
<dbReference type="SUPFAM" id="SSF53686">
    <property type="entry name" value="Tryptophan synthase beta subunit-like PLP-dependent enzymes"/>
    <property type="match status" value="1"/>
</dbReference>
<name>A0A183IZN7_9BILA</name>
<protein>
    <recommendedName>
        <fullName evidence="4">L-serine deaminase</fullName>
    </recommendedName>
    <alternativeName>
        <fullName evidence="5">L-threonine dehydratase</fullName>
    </alternativeName>
</protein>
<evidence type="ECO:0000256" key="5">
    <source>
        <dbReference type="ARBA" id="ARBA00042605"/>
    </source>
</evidence>
<proteinExistence type="predicted"/>
<dbReference type="OrthoDB" id="4418812at2759"/>
<keyword evidence="2" id="KW-0663">Pyridoxal phosphate</keyword>
<evidence type="ECO:0000256" key="4">
    <source>
        <dbReference type="ARBA" id="ARBA00041766"/>
    </source>
</evidence>
<dbReference type="Pfam" id="PF00291">
    <property type="entry name" value="PALP"/>
    <property type="match status" value="2"/>
</dbReference>
<dbReference type="Gene3D" id="3.40.50.1100">
    <property type="match status" value="2"/>
</dbReference>
<evidence type="ECO:0000313" key="7">
    <source>
        <dbReference type="EMBL" id="VDP21055.1"/>
    </source>
</evidence>
<keyword evidence="3" id="KW-0456">Lyase</keyword>
<evidence type="ECO:0000256" key="2">
    <source>
        <dbReference type="ARBA" id="ARBA00022898"/>
    </source>
</evidence>
<dbReference type="InterPro" id="IPR001926">
    <property type="entry name" value="TrpB-like_PALP"/>
</dbReference>
<dbReference type="GO" id="GO:0009097">
    <property type="term" value="P:isoleucine biosynthetic process"/>
    <property type="evidence" value="ECO:0007669"/>
    <property type="project" value="TreeGrafter"/>
</dbReference>
<evidence type="ECO:0000313" key="8">
    <source>
        <dbReference type="Proteomes" id="UP000270296"/>
    </source>
</evidence>
<dbReference type="GO" id="GO:0003941">
    <property type="term" value="F:L-serine ammonia-lyase activity"/>
    <property type="evidence" value="ECO:0007669"/>
    <property type="project" value="TreeGrafter"/>
</dbReference>
<dbReference type="GO" id="GO:0006565">
    <property type="term" value="P:L-serine catabolic process"/>
    <property type="evidence" value="ECO:0007669"/>
    <property type="project" value="TreeGrafter"/>
</dbReference>
<comment type="cofactor">
    <cofactor evidence="1">
        <name>pyridoxal 5'-phosphate</name>
        <dbReference type="ChEBI" id="CHEBI:597326"/>
    </cofactor>
</comment>
<dbReference type="AlphaFoldDB" id="A0A183IZN7"/>